<protein>
    <submittedName>
        <fullName evidence="2">Uncharacterized protein</fullName>
    </submittedName>
</protein>
<feature type="transmembrane region" description="Helical" evidence="1">
    <location>
        <begin position="6"/>
        <end position="25"/>
    </location>
</feature>
<keyword evidence="3" id="KW-1185">Reference proteome</keyword>
<proteinExistence type="predicted"/>
<evidence type="ECO:0000256" key="1">
    <source>
        <dbReference type="SAM" id="Phobius"/>
    </source>
</evidence>
<keyword evidence="1" id="KW-0472">Membrane</keyword>
<dbReference type="EMBL" id="JBHTMP010000015">
    <property type="protein sequence ID" value="MFD1321888.1"/>
    <property type="molecule type" value="Genomic_DNA"/>
</dbReference>
<name>A0ABW3YBQ5_9ACTN</name>
<evidence type="ECO:0000313" key="2">
    <source>
        <dbReference type="EMBL" id="MFD1321888.1"/>
    </source>
</evidence>
<dbReference type="RefSeq" id="WP_377570256.1">
    <property type="nucleotide sequence ID" value="NZ_JBHTMP010000015.1"/>
</dbReference>
<dbReference type="Proteomes" id="UP001597260">
    <property type="component" value="Unassembled WGS sequence"/>
</dbReference>
<comment type="caution">
    <text evidence="2">The sequence shown here is derived from an EMBL/GenBank/DDBJ whole genome shotgun (WGS) entry which is preliminary data.</text>
</comment>
<evidence type="ECO:0000313" key="3">
    <source>
        <dbReference type="Proteomes" id="UP001597260"/>
    </source>
</evidence>
<accession>A0ABW3YBQ5</accession>
<keyword evidence="1" id="KW-1133">Transmembrane helix</keyword>
<sequence length="82" mass="9373">MIKGIVTVTVVALIVLGVVLIAAFFRPRQRVPRNAGELCDRAARIMTQLRNPTDLDQVTVLPPQANEAIRRWLDDYRKEFKQ</sequence>
<keyword evidence="1" id="KW-0812">Transmembrane</keyword>
<reference evidence="3" key="1">
    <citation type="journal article" date="2019" name="Int. J. Syst. Evol. Microbiol.">
        <title>The Global Catalogue of Microorganisms (GCM) 10K type strain sequencing project: providing services to taxonomists for standard genome sequencing and annotation.</title>
        <authorList>
            <consortium name="The Broad Institute Genomics Platform"/>
            <consortium name="The Broad Institute Genome Sequencing Center for Infectious Disease"/>
            <person name="Wu L."/>
            <person name="Ma J."/>
        </authorList>
    </citation>
    <scope>NUCLEOTIDE SEQUENCE [LARGE SCALE GENOMIC DNA]</scope>
    <source>
        <strain evidence="3">JCM 31037</strain>
    </source>
</reference>
<organism evidence="2 3">
    <name type="scientific">Micromonospora sonneratiae</name>
    <dbReference type="NCBI Taxonomy" id="1184706"/>
    <lineage>
        <taxon>Bacteria</taxon>
        <taxon>Bacillati</taxon>
        <taxon>Actinomycetota</taxon>
        <taxon>Actinomycetes</taxon>
        <taxon>Micromonosporales</taxon>
        <taxon>Micromonosporaceae</taxon>
        <taxon>Micromonospora</taxon>
    </lineage>
</organism>
<gene>
    <name evidence="2" type="ORF">ACFQ4H_12380</name>
</gene>